<accession>A0A2A4I482</accession>
<protein>
    <recommendedName>
        <fullName evidence="5">fructokinase</fullName>
        <ecNumber evidence="5">2.7.1.4</ecNumber>
    </recommendedName>
</protein>
<dbReference type="PANTHER" id="PTHR42742:SF3">
    <property type="entry name" value="FRUCTOKINASE"/>
    <property type="match status" value="1"/>
</dbReference>
<dbReference type="EMBL" id="NWVD01000001">
    <property type="protein sequence ID" value="PCG10728.1"/>
    <property type="molecule type" value="Genomic_DNA"/>
</dbReference>
<evidence type="ECO:0000256" key="1">
    <source>
        <dbReference type="ARBA" id="ARBA00001946"/>
    </source>
</evidence>
<dbReference type="AlphaFoldDB" id="A0A2A4I482"/>
<keyword evidence="7" id="KW-0808">Transferase</keyword>
<dbReference type="InterPro" id="IPR000600">
    <property type="entry name" value="ROK"/>
</dbReference>
<evidence type="ECO:0000256" key="5">
    <source>
        <dbReference type="ARBA" id="ARBA00038887"/>
    </source>
</evidence>
<dbReference type="GO" id="GO:0046872">
    <property type="term" value="F:metal ion binding"/>
    <property type="evidence" value="ECO:0007669"/>
    <property type="project" value="UniProtKB-KW"/>
</dbReference>
<dbReference type="EC" id="2.7.1.4" evidence="5"/>
<keyword evidence="8" id="KW-1185">Reference proteome</keyword>
<evidence type="ECO:0000313" key="8">
    <source>
        <dbReference type="Proteomes" id="UP000218784"/>
    </source>
</evidence>
<evidence type="ECO:0000256" key="2">
    <source>
        <dbReference type="ARBA" id="ARBA00022723"/>
    </source>
</evidence>
<dbReference type="CDD" id="cd24067">
    <property type="entry name" value="ASKHA_NBD_ROK_BsFRK-like"/>
    <property type="match status" value="1"/>
</dbReference>
<evidence type="ECO:0000256" key="6">
    <source>
        <dbReference type="ARBA" id="ARBA00048451"/>
    </source>
</evidence>
<name>A0A2A4I482_9SPHN</name>
<reference evidence="7 8" key="1">
    <citation type="submission" date="2017-09" db="EMBL/GenBank/DDBJ databases">
        <title>Sphingomonas ginsenosidimutans KACC 14949, whole genome shotgun sequence.</title>
        <authorList>
            <person name="Feng G."/>
            <person name="Zhu H."/>
        </authorList>
    </citation>
    <scope>NUCLEOTIDE SEQUENCE [LARGE SCALE GENOMIC DNA]</scope>
    <source>
        <strain evidence="7 8">KACC 14949</strain>
    </source>
</reference>
<organism evidence="7 8">
    <name type="scientific">Sphingomonas ginsenosidimutans</name>
    <dbReference type="NCBI Taxonomy" id="862134"/>
    <lineage>
        <taxon>Bacteria</taxon>
        <taxon>Pseudomonadati</taxon>
        <taxon>Pseudomonadota</taxon>
        <taxon>Alphaproteobacteria</taxon>
        <taxon>Sphingomonadales</taxon>
        <taxon>Sphingomonadaceae</taxon>
        <taxon>Sphingomonas</taxon>
    </lineage>
</organism>
<dbReference type="Gene3D" id="3.30.420.40">
    <property type="match status" value="2"/>
</dbReference>
<dbReference type="Pfam" id="PF00480">
    <property type="entry name" value="ROK"/>
    <property type="match status" value="1"/>
</dbReference>
<dbReference type="GO" id="GO:0008865">
    <property type="term" value="F:fructokinase activity"/>
    <property type="evidence" value="ECO:0007669"/>
    <property type="project" value="UniProtKB-EC"/>
</dbReference>
<dbReference type="InterPro" id="IPR051804">
    <property type="entry name" value="Carb_Metab_Reg_Kinase/Isom"/>
</dbReference>
<comment type="cofactor">
    <cofactor evidence="1">
        <name>Mg(2+)</name>
        <dbReference type="ChEBI" id="CHEBI:18420"/>
    </cofactor>
</comment>
<proteinExistence type="predicted"/>
<dbReference type="RefSeq" id="WP_096610468.1">
    <property type="nucleotide sequence ID" value="NZ_NWVD01000001.1"/>
</dbReference>
<evidence type="ECO:0000256" key="3">
    <source>
        <dbReference type="ARBA" id="ARBA00022833"/>
    </source>
</evidence>
<keyword evidence="4" id="KW-0460">Magnesium</keyword>
<sequence length="295" mass="29953">MAQAGRIAGVELGGTKCVVVLATPAGDIVAQETVRTGNEPDAAIGAIAAVLDGWWQDGGFDALGIASFGPVQLDPAAPDYGHITATAKPGWRNTPVMPPLAARYPVPVAFDTDVNGAAMAERRWGAARGLADFAYVTVGTGVGVGSIVNGAPTRGLGHCEAGHMRVARVPGDTFAGACPYHGDCVEGLAAGPAIAARCGRPGEEIAADDPAWALVADALAQMIQALACTNAPRRVLMGGGVIAQRPELIARIDARVRALVGDYLVLPARDYIVEPGLGTAAGPLGPIALALESLD</sequence>
<evidence type="ECO:0000313" key="7">
    <source>
        <dbReference type="EMBL" id="PCG10728.1"/>
    </source>
</evidence>
<dbReference type="Proteomes" id="UP000218784">
    <property type="component" value="Unassembled WGS sequence"/>
</dbReference>
<dbReference type="PANTHER" id="PTHR42742">
    <property type="entry name" value="TRANSCRIPTIONAL REPRESSOR MPRA"/>
    <property type="match status" value="1"/>
</dbReference>
<keyword evidence="7" id="KW-0418">Kinase</keyword>
<keyword evidence="3" id="KW-0862">Zinc</keyword>
<gene>
    <name evidence="7" type="ORF">COA17_04960</name>
</gene>
<keyword evidence="2" id="KW-0479">Metal-binding</keyword>
<evidence type="ECO:0000256" key="4">
    <source>
        <dbReference type="ARBA" id="ARBA00022842"/>
    </source>
</evidence>
<dbReference type="InterPro" id="IPR043129">
    <property type="entry name" value="ATPase_NBD"/>
</dbReference>
<comment type="caution">
    <text evidence="7">The sequence shown here is derived from an EMBL/GenBank/DDBJ whole genome shotgun (WGS) entry which is preliminary data.</text>
</comment>
<comment type="catalytic activity">
    <reaction evidence="6">
        <text>D-fructose + ATP = D-fructose 6-phosphate + ADP + H(+)</text>
        <dbReference type="Rhea" id="RHEA:16125"/>
        <dbReference type="ChEBI" id="CHEBI:15378"/>
        <dbReference type="ChEBI" id="CHEBI:30616"/>
        <dbReference type="ChEBI" id="CHEBI:37721"/>
        <dbReference type="ChEBI" id="CHEBI:61527"/>
        <dbReference type="ChEBI" id="CHEBI:456216"/>
        <dbReference type="EC" id="2.7.1.4"/>
    </reaction>
</comment>
<dbReference type="SUPFAM" id="SSF53067">
    <property type="entry name" value="Actin-like ATPase domain"/>
    <property type="match status" value="1"/>
</dbReference>